<accession>A0ABU5V4S6</accession>
<dbReference type="RefSeq" id="WP_323439036.1">
    <property type="nucleotide sequence ID" value="NZ_JAYFUH010000245.1"/>
</dbReference>
<proteinExistence type="predicted"/>
<protein>
    <submittedName>
        <fullName evidence="3">Classical arabinogalactan protein 4</fullName>
    </submittedName>
</protein>
<feature type="compositionally biased region" description="Basic and acidic residues" evidence="1">
    <location>
        <begin position="57"/>
        <end position="67"/>
    </location>
</feature>
<feature type="region of interest" description="Disordered" evidence="1">
    <location>
        <begin position="24"/>
        <end position="143"/>
    </location>
</feature>
<comment type="caution">
    <text evidence="3">The sequence shown here is derived from an EMBL/GenBank/DDBJ whole genome shotgun (WGS) entry which is preliminary data.</text>
</comment>
<keyword evidence="4" id="KW-1185">Reference proteome</keyword>
<keyword evidence="2" id="KW-0732">Signal</keyword>
<evidence type="ECO:0000313" key="3">
    <source>
        <dbReference type="EMBL" id="MEA5668353.1"/>
    </source>
</evidence>
<feature type="chain" id="PRO_5046315934" evidence="2">
    <location>
        <begin position="21"/>
        <end position="143"/>
    </location>
</feature>
<evidence type="ECO:0000256" key="1">
    <source>
        <dbReference type="SAM" id="MobiDB-lite"/>
    </source>
</evidence>
<evidence type="ECO:0000313" key="4">
    <source>
        <dbReference type="Proteomes" id="UP001301653"/>
    </source>
</evidence>
<feature type="compositionally biased region" description="Pro residues" evidence="1">
    <location>
        <begin position="68"/>
        <end position="91"/>
    </location>
</feature>
<organism evidence="3 4">
    <name type="scientific">Stenotrophomonas capsici</name>
    <dbReference type="NCBI Taxonomy" id="3110230"/>
    <lineage>
        <taxon>Bacteria</taxon>
        <taxon>Pseudomonadati</taxon>
        <taxon>Pseudomonadota</taxon>
        <taxon>Gammaproteobacteria</taxon>
        <taxon>Lysobacterales</taxon>
        <taxon>Lysobacteraceae</taxon>
        <taxon>Stenotrophomonas</taxon>
    </lineage>
</organism>
<name>A0ABU5V4S6_9GAMM</name>
<evidence type="ECO:0000256" key="2">
    <source>
        <dbReference type="SAM" id="SignalP"/>
    </source>
</evidence>
<sequence length="143" mass="15343">MFRTTTVLLVALLLPETALAQLQAPASPTATRPVSLPGSPPPTSPTATRPSSVPPPTRDDAQREDPQPRVPPPPRPTKPPIKPVTPPPPMRPIYDSKGQRVEGMRQAGPNRVFDPRTGRYHTTEPSGVGQRIVPPPAGAKPQR</sequence>
<feature type="signal peptide" evidence="2">
    <location>
        <begin position="1"/>
        <end position="20"/>
    </location>
</feature>
<feature type="compositionally biased region" description="Pro residues" evidence="1">
    <location>
        <begin position="133"/>
        <end position="143"/>
    </location>
</feature>
<gene>
    <name evidence="3" type="ORF">VA603_12460</name>
</gene>
<reference evidence="3 4" key="1">
    <citation type="submission" date="2023-12" db="EMBL/GenBank/DDBJ databases">
        <title>Stenotrophomonas guangdongensis sp. nov., isolated from wilted pepper plants (Capsicum annuum).</title>
        <authorList>
            <person name="Qiu M."/>
            <person name="Li Y."/>
            <person name="Liu Q."/>
            <person name="Zhang X."/>
            <person name="Huang Y."/>
            <person name="Guo R."/>
            <person name="Hu M."/>
            <person name="Zhou J."/>
            <person name="Zhou X."/>
        </authorList>
    </citation>
    <scope>NUCLEOTIDE SEQUENCE [LARGE SCALE GENOMIC DNA]</scope>
    <source>
        <strain evidence="3 4">MH1</strain>
    </source>
</reference>
<dbReference type="Proteomes" id="UP001301653">
    <property type="component" value="Unassembled WGS sequence"/>
</dbReference>
<dbReference type="EMBL" id="JAYFUH010000245">
    <property type="protein sequence ID" value="MEA5668353.1"/>
    <property type="molecule type" value="Genomic_DNA"/>
</dbReference>